<evidence type="ECO:0000313" key="2">
    <source>
        <dbReference type="EMBL" id="MBB3104185.1"/>
    </source>
</evidence>
<dbReference type="RefSeq" id="WP_221189833.1">
    <property type="nucleotide sequence ID" value="NZ_JACHXI010000013.1"/>
</dbReference>
<feature type="signal peptide" evidence="1">
    <location>
        <begin position="1"/>
        <end position="24"/>
    </location>
</feature>
<dbReference type="Pfam" id="PF06980">
    <property type="entry name" value="DUF1302"/>
    <property type="match status" value="1"/>
</dbReference>
<dbReference type="AlphaFoldDB" id="A0A839T890"/>
<evidence type="ECO:0000313" key="3">
    <source>
        <dbReference type="Proteomes" id="UP000549250"/>
    </source>
</evidence>
<keyword evidence="1" id="KW-0732">Signal</keyword>
<protein>
    <recommendedName>
        <fullName evidence="4">DUF1302 domain-containing protein</fullName>
    </recommendedName>
</protein>
<sequence>MTLPGRLQPVLLVLSVCCCASAKAVVFNIGAIEAQFDSSLSFQTHWSMAGRHRSLVGSANGGSGASQAGDDGRLNFKQGEIFTKRLEGVHALELHQGDSGLFLRGRYWYDFELMDEGRLHKDISDDNRKTAAKSSGSQLLDAFFYRNYQWHELPGTLRLGRQTVRWGESLFIGGGIDAINPRDTARLLGPGTELRDGALPVNLFYLSQSVSDRLLVDGFYQLDWEQDILPNCGTFFSASDAMADGCGDYDVGSNALAASGLAAAKAIPAAYGQGYRVGAEGVRVTRAGDRDARNSGQFGLAMHWLGDSAGFGLYFLKYHSRQAMFGTKGAANSTFAALPAILADTSTALQSLVAQDSIPALLAAQATGVSVGNGRYFLEYPKDIRLYGLSFATWLPSGSRWSGELSYRPNAPVQLNTGDLIQRLADPAAAGMVDKGYRRKEITQVQTALTHEFDHLLGADLVTLVGEAGYVHVGGLERHSRYGRDPVFGRSGRHGFVTSDAWGYRLRGVAEYRNVLPRIVVRPSLAFSHDVDGYGPNGLFNQNAKSVRVGLEAEYMGTYRVGLAYTEFFGGQYNTLVDRDFLGMSIGAKF</sequence>
<organism evidence="2 3">
    <name type="scientific">Azomonas macrocytogenes</name>
    <name type="common">Azotobacter macrocytogenes</name>
    <dbReference type="NCBI Taxonomy" id="69962"/>
    <lineage>
        <taxon>Bacteria</taxon>
        <taxon>Pseudomonadati</taxon>
        <taxon>Pseudomonadota</taxon>
        <taxon>Gammaproteobacteria</taxon>
        <taxon>Pseudomonadales</taxon>
        <taxon>Pseudomonadaceae</taxon>
        <taxon>Azomonas</taxon>
    </lineage>
</organism>
<name>A0A839T890_AZOMA</name>
<reference evidence="2 3" key="1">
    <citation type="submission" date="2020-08" db="EMBL/GenBank/DDBJ databases">
        <title>Genomic Encyclopedia of Type Strains, Phase III (KMG-III): the genomes of soil and plant-associated and newly described type strains.</title>
        <authorList>
            <person name="Whitman W."/>
        </authorList>
    </citation>
    <scope>NUCLEOTIDE SEQUENCE [LARGE SCALE GENOMIC DNA]</scope>
    <source>
        <strain evidence="2 3">CECT 4462</strain>
    </source>
</reference>
<dbReference type="EMBL" id="JACHXI010000013">
    <property type="protein sequence ID" value="MBB3104185.1"/>
    <property type="molecule type" value="Genomic_DNA"/>
</dbReference>
<dbReference type="InterPro" id="IPR010727">
    <property type="entry name" value="DUF1302"/>
</dbReference>
<accession>A0A839T890</accession>
<evidence type="ECO:0000256" key="1">
    <source>
        <dbReference type="SAM" id="SignalP"/>
    </source>
</evidence>
<dbReference type="Proteomes" id="UP000549250">
    <property type="component" value="Unassembled WGS sequence"/>
</dbReference>
<gene>
    <name evidence="2" type="ORF">FHR87_002600</name>
</gene>
<keyword evidence="3" id="KW-1185">Reference proteome</keyword>
<evidence type="ECO:0008006" key="4">
    <source>
        <dbReference type="Google" id="ProtNLM"/>
    </source>
</evidence>
<feature type="chain" id="PRO_5032715588" description="DUF1302 domain-containing protein" evidence="1">
    <location>
        <begin position="25"/>
        <end position="590"/>
    </location>
</feature>
<proteinExistence type="predicted"/>
<comment type="caution">
    <text evidence="2">The sequence shown here is derived from an EMBL/GenBank/DDBJ whole genome shotgun (WGS) entry which is preliminary data.</text>
</comment>